<name>A0A5N5SH60_9CRUS</name>
<gene>
    <name evidence="15" type="primary">PIM1_1</name>
    <name evidence="15" type="ORF">Anas_07179</name>
</gene>
<accession>A0A5N5SH60</accession>
<dbReference type="PROSITE" id="PS00107">
    <property type="entry name" value="PROTEIN_KINASE_ATP"/>
    <property type="match status" value="1"/>
</dbReference>
<evidence type="ECO:0000256" key="6">
    <source>
        <dbReference type="ARBA" id="ARBA00022741"/>
    </source>
</evidence>
<sequence>MFLQKVLGVLAPTQRSNILAPPNQNCANGTLEMTISPFNINSVNSYNTNTNRGGGGGGGGGIGRSDVISASASEFYITLKNTAEVKPMITAEVVRKTDRYQVDTVINEKGKKESKVLGEGGFGTVYSGVRVRDGTPVAIKEIKKDKIPAWETILGEKVPLEISLLLRVAHISSVAKLLAWEERPDSFLLFLERPDPCKDLWSYISMKGVLTESEARDFMQQVMTMIHDCHEAQVIHRDIKDENLLVTRNKQGRPILKLIDFGAGTYLRDKVYTQFDGGTRQYAPPEWISHNQYLAIPATVWSLGILLYDMVCGDIPFEQDHQILAGELNFRGTISAECRDLISWCLKLKPNERPTLEEISAHPWLCYRRLCSPPVEPTNASLIPHVGSFGSSGSTYSSGSLPVSPRCPENYDFAAGKFCKIDETAPSTASSLPTVATATALRS</sequence>
<dbReference type="Gene3D" id="3.30.200.20">
    <property type="entry name" value="Phosphorylase Kinase, domain 1"/>
    <property type="match status" value="1"/>
</dbReference>
<comment type="caution">
    <text evidence="15">The sequence shown here is derived from an EMBL/GenBank/DDBJ whole genome shotgun (WGS) entry which is preliminary data.</text>
</comment>
<dbReference type="OrthoDB" id="193931at2759"/>
<dbReference type="InterPro" id="IPR017441">
    <property type="entry name" value="Protein_kinase_ATP_BS"/>
</dbReference>
<keyword evidence="16" id="KW-1185">Reference proteome</keyword>
<dbReference type="EMBL" id="SEYY01025125">
    <property type="protein sequence ID" value="KAB7493653.1"/>
    <property type="molecule type" value="Genomic_DNA"/>
</dbReference>
<dbReference type="SMART" id="SM00220">
    <property type="entry name" value="S_TKc"/>
    <property type="match status" value="1"/>
</dbReference>
<dbReference type="PROSITE" id="PS00108">
    <property type="entry name" value="PROTEIN_KINASE_ST"/>
    <property type="match status" value="1"/>
</dbReference>
<dbReference type="GO" id="GO:0005737">
    <property type="term" value="C:cytoplasm"/>
    <property type="evidence" value="ECO:0007669"/>
    <property type="project" value="TreeGrafter"/>
</dbReference>
<dbReference type="Gene3D" id="1.10.510.10">
    <property type="entry name" value="Transferase(Phosphotransferase) domain 1"/>
    <property type="match status" value="1"/>
</dbReference>
<dbReference type="GO" id="GO:0005524">
    <property type="term" value="F:ATP binding"/>
    <property type="evidence" value="ECO:0007669"/>
    <property type="project" value="UniProtKB-UniRule"/>
</dbReference>
<comment type="similarity">
    <text evidence="13">Belongs to the protein kinase superfamily.</text>
</comment>
<protein>
    <recommendedName>
        <fullName evidence="3">Serine/threonine-protein kinase 1</fullName>
        <ecNumber evidence="2">2.7.11.1</ecNumber>
    </recommendedName>
</protein>
<keyword evidence="6 12" id="KW-0547">Nucleotide-binding</keyword>
<keyword evidence="5" id="KW-0808">Transferase</keyword>
<dbReference type="GO" id="GO:0004674">
    <property type="term" value="F:protein serine/threonine kinase activity"/>
    <property type="evidence" value="ECO:0007669"/>
    <property type="project" value="UniProtKB-KW"/>
</dbReference>
<evidence type="ECO:0000256" key="4">
    <source>
        <dbReference type="ARBA" id="ARBA00022527"/>
    </source>
</evidence>
<dbReference type="InterPro" id="IPR000719">
    <property type="entry name" value="Prot_kinase_dom"/>
</dbReference>
<dbReference type="Proteomes" id="UP000326759">
    <property type="component" value="Unassembled WGS sequence"/>
</dbReference>
<evidence type="ECO:0000256" key="11">
    <source>
        <dbReference type="ARBA" id="ARBA00048679"/>
    </source>
</evidence>
<evidence type="ECO:0000256" key="1">
    <source>
        <dbReference type="ARBA" id="ARBA00004192"/>
    </source>
</evidence>
<evidence type="ECO:0000256" key="9">
    <source>
        <dbReference type="ARBA" id="ARBA00023200"/>
    </source>
</evidence>
<evidence type="ECO:0000313" key="16">
    <source>
        <dbReference type="Proteomes" id="UP000326759"/>
    </source>
</evidence>
<evidence type="ECO:0000256" key="8">
    <source>
        <dbReference type="ARBA" id="ARBA00022840"/>
    </source>
</evidence>
<dbReference type="EC" id="2.7.11.1" evidence="2"/>
<dbReference type="SUPFAM" id="SSF56112">
    <property type="entry name" value="Protein kinase-like (PK-like)"/>
    <property type="match status" value="1"/>
</dbReference>
<evidence type="ECO:0000256" key="12">
    <source>
        <dbReference type="PROSITE-ProRule" id="PRU10141"/>
    </source>
</evidence>
<evidence type="ECO:0000256" key="2">
    <source>
        <dbReference type="ARBA" id="ARBA00012513"/>
    </source>
</evidence>
<evidence type="ECO:0000313" key="15">
    <source>
        <dbReference type="EMBL" id="KAB7493653.1"/>
    </source>
</evidence>
<evidence type="ECO:0000256" key="10">
    <source>
        <dbReference type="ARBA" id="ARBA00047899"/>
    </source>
</evidence>
<evidence type="ECO:0000256" key="7">
    <source>
        <dbReference type="ARBA" id="ARBA00022777"/>
    </source>
</evidence>
<dbReference type="PROSITE" id="PS50011">
    <property type="entry name" value="PROTEIN_KINASE_DOM"/>
    <property type="match status" value="1"/>
</dbReference>
<keyword evidence="4 13" id="KW-0723">Serine/threonine-protein kinase</keyword>
<evidence type="ECO:0000259" key="14">
    <source>
        <dbReference type="PROSITE" id="PS50011"/>
    </source>
</evidence>
<feature type="domain" description="Protein kinase" evidence="14">
    <location>
        <begin position="111"/>
        <end position="365"/>
    </location>
</feature>
<evidence type="ECO:0000256" key="13">
    <source>
        <dbReference type="RuleBase" id="RU000304"/>
    </source>
</evidence>
<keyword evidence="7 15" id="KW-0418">Kinase</keyword>
<feature type="binding site" evidence="12">
    <location>
        <position position="140"/>
    </location>
    <ligand>
        <name>ATP</name>
        <dbReference type="ChEBI" id="CHEBI:30616"/>
    </ligand>
</feature>
<dbReference type="Pfam" id="PF00069">
    <property type="entry name" value="Pkinase"/>
    <property type="match status" value="1"/>
</dbReference>
<dbReference type="GO" id="GO:0030430">
    <property type="term" value="C:host cell cytoplasm"/>
    <property type="evidence" value="ECO:0007669"/>
    <property type="project" value="UniProtKB-SubCell"/>
</dbReference>
<proteinExistence type="inferred from homology"/>
<dbReference type="InterPro" id="IPR008271">
    <property type="entry name" value="Ser/Thr_kinase_AS"/>
</dbReference>
<comment type="subcellular location">
    <subcellularLocation>
        <location evidence="1">Host cytoplasm</location>
    </subcellularLocation>
</comment>
<reference evidence="15 16" key="1">
    <citation type="journal article" date="2019" name="PLoS Biol.">
        <title>Sex chromosomes control vertical transmission of feminizing Wolbachia symbionts in an isopod.</title>
        <authorList>
            <person name="Becking T."/>
            <person name="Chebbi M.A."/>
            <person name="Giraud I."/>
            <person name="Moumen B."/>
            <person name="Laverre T."/>
            <person name="Caubet Y."/>
            <person name="Peccoud J."/>
            <person name="Gilbert C."/>
            <person name="Cordaux R."/>
        </authorList>
    </citation>
    <scope>NUCLEOTIDE SEQUENCE [LARGE SCALE GENOMIC DNA]</scope>
    <source>
        <strain evidence="15">ANa2</strain>
        <tissue evidence="15">Whole body excluding digestive tract and cuticle</tissue>
    </source>
</reference>
<dbReference type="AlphaFoldDB" id="A0A5N5SH60"/>
<keyword evidence="9" id="KW-1035">Host cytoplasm</keyword>
<evidence type="ECO:0000256" key="3">
    <source>
        <dbReference type="ARBA" id="ARBA00016885"/>
    </source>
</evidence>
<organism evidence="15 16">
    <name type="scientific">Armadillidium nasatum</name>
    <dbReference type="NCBI Taxonomy" id="96803"/>
    <lineage>
        <taxon>Eukaryota</taxon>
        <taxon>Metazoa</taxon>
        <taxon>Ecdysozoa</taxon>
        <taxon>Arthropoda</taxon>
        <taxon>Crustacea</taxon>
        <taxon>Multicrustacea</taxon>
        <taxon>Malacostraca</taxon>
        <taxon>Eumalacostraca</taxon>
        <taxon>Peracarida</taxon>
        <taxon>Isopoda</taxon>
        <taxon>Oniscidea</taxon>
        <taxon>Crinocheta</taxon>
        <taxon>Armadillidiidae</taxon>
        <taxon>Armadillidium</taxon>
    </lineage>
</organism>
<evidence type="ECO:0000256" key="5">
    <source>
        <dbReference type="ARBA" id="ARBA00022679"/>
    </source>
</evidence>
<comment type="catalytic activity">
    <reaction evidence="11">
        <text>L-seryl-[protein] + ATP = O-phospho-L-seryl-[protein] + ADP + H(+)</text>
        <dbReference type="Rhea" id="RHEA:17989"/>
        <dbReference type="Rhea" id="RHEA-COMP:9863"/>
        <dbReference type="Rhea" id="RHEA-COMP:11604"/>
        <dbReference type="ChEBI" id="CHEBI:15378"/>
        <dbReference type="ChEBI" id="CHEBI:29999"/>
        <dbReference type="ChEBI" id="CHEBI:30616"/>
        <dbReference type="ChEBI" id="CHEBI:83421"/>
        <dbReference type="ChEBI" id="CHEBI:456216"/>
        <dbReference type="EC" id="2.7.11.1"/>
    </reaction>
</comment>
<comment type="catalytic activity">
    <reaction evidence="10">
        <text>L-threonyl-[protein] + ATP = O-phospho-L-threonyl-[protein] + ADP + H(+)</text>
        <dbReference type="Rhea" id="RHEA:46608"/>
        <dbReference type="Rhea" id="RHEA-COMP:11060"/>
        <dbReference type="Rhea" id="RHEA-COMP:11605"/>
        <dbReference type="ChEBI" id="CHEBI:15378"/>
        <dbReference type="ChEBI" id="CHEBI:30013"/>
        <dbReference type="ChEBI" id="CHEBI:30616"/>
        <dbReference type="ChEBI" id="CHEBI:61977"/>
        <dbReference type="ChEBI" id="CHEBI:456216"/>
        <dbReference type="EC" id="2.7.11.1"/>
    </reaction>
</comment>
<dbReference type="InterPro" id="IPR051138">
    <property type="entry name" value="PIM_Ser/Thr_kinase"/>
</dbReference>
<dbReference type="PANTHER" id="PTHR22984:SF25">
    <property type="entry name" value="PROTEIN KINASE DOMAIN-CONTAINING PROTEIN"/>
    <property type="match status" value="1"/>
</dbReference>
<dbReference type="PANTHER" id="PTHR22984">
    <property type="entry name" value="SERINE/THREONINE-PROTEIN KINASE PIM"/>
    <property type="match status" value="1"/>
</dbReference>
<dbReference type="InterPro" id="IPR011009">
    <property type="entry name" value="Kinase-like_dom_sf"/>
</dbReference>
<keyword evidence="8 12" id="KW-0067">ATP-binding</keyword>